<accession>A0A060H588</accession>
<evidence type="ECO:0000256" key="5">
    <source>
        <dbReference type="ARBA" id="ARBA00023288"/>
    </source>
</evidence>
<protein>
    <recommendedName>
        <fullName evidence="6">Lipoprotein</fullName>
    </recommendedName>
</protein>
<comment type="subcellular location">
    <subcellularLocation>
        <location evidence="1">Membrane</location>
        <topology evidence="1">Lipid-anchor</topology>
    </subcellularLocation>
</comment>
<evidence type="ECO:0000313" key="9">
    <source>
        <dbReference type="Proteomes" id="UP000027215"/>
    </source>
</evidence>
<dbReference type="AlphaFoldDB" id="A0A060H588"/>
<evidence type="ECO:0000256" key="4">
    <source>
        <dbReference type="ARBA" id="ARBA00023139"/>
    </source>
</evidence>
<feature type="lipid moiety-binding region" description="S-diacylglycerol cysteine" evidence="7">
    <location>
        <position position="39"/>
    </location>
</feature>
<keyword evidence="4" id="KW-0564">Palmitate</keyword>
<evidence type="ECO:0000313" key="8">
    <source>
        <dbReference type="EMBL" id="AIC10758.1"/>
    </source>
</evidence>
<proteinExistence type="inferred from homology"/>
<gene>
    <name evidence="8" type="ORF">D934_12870</name>
</gene>
<dbReference type="Pfam" id="PF03180">
    <property type="entry name" value="Lipoprotein_9"/>
    <property type="match status" value="1"/>
</dbReference>
<keyword evidence="2" id="KW-0732">Signal</keyword>
<evidence type="ECO:0000256" key="1">
    <source>
        <dbReference type="ARBA" id="ARBA00004635"/>
    </source>
</evidence>
<dbReference type="EMBL" id="CP006696">
    <property type="protein sequence ID" value="AIC10758.1"/>
    <property type="molecule type" value="Genomic_DNA"/>
</dbReference>
<sequence>MSRPCFATVKRAFPTIFHNRLYAMKHFLLCVATLLFVGCGPSDSNHDRLSIAATAVPHAEILEFVKPTLAKQGIRLDIRVFNDYVQPNDQVAQKQIDVNYFQTEPYLQAYNRSRNTHLITVVGVHIEPLGAYSHRYTALASLPKGAEIAIPNDPSNNSRALILLHQAGLIKLKDPKNMLATQRDILENPKLFKFRELDAAMLPRVLDQIDLVLINTNYALSAGLKPNQDALAIENKDSPYVNYLVSREDNKDDPRVQKLAKALTSPEVKRFIDKKYGGAVLPAF</sequence>
<comment type="similarity">
    <text evidence="6">Belongs to the nlpA lipoprotein family.</text>
</comment>
<dbReference type="HOGENOM" id="CLU_067080_0_0_6"/>
<organism evidence="8 9">
    <name type="scientific">Xylella fastidiosa subsp. sandyi Ann-1</name>
    <dbReference type="NCBI Taxonomy" id="155920"/>
    <lineage>
        <taxon>Bacteria</taxon>
        <taxon>Pseudomonadati</taxon>
        <taxon>Pseudomonadota</taxon>
        <taxon>Gammaproteobacteria</taxon>
        <taxon>Lysobacterales</taxon>
        <taxon>Lysobacteraceae</taxon>
        <taxon>Xylella</taxon>
    </lineage>
</organism>
<reference evidence="8 9" key="1">
    <citation type="submission" date="2013-08" db="EMBL/GenBank/DDBJ databases">
        <authorList>
            <person name="Stouthamer R."/>
            <person name="Nunney L."/>
        </authorList>
    </citation>
    <scope>NUCLEOTIDE SEQUENCE [LARGE SCALE GENOMIC DNA]</scope>
    <source>
        <strain evidence="9">ann-1</strain>
    </source>
</reference>
<dbReference type="PANTHER" id="PTHR30429">
    <property type="entry name" value="D-METHIONINE-BINDING LIPOPROTEIN METQ"/>
    <property type="match status" value="1"/>
</dbReference>
<dbReference type="Proteomes" id="UP000027215">
    <property type="component" value="Chromosome"/>
</dbReference>
<evidence type="ECO:0000256" key="3">
    <source>
        <dbReference type="ARBA" id="ARBA00023136"/>
    </source>
</evidence>
<name>A0A060H588_XYLFS</name>
<dbReference type="KEGG" id="xfs:D934_12870"/>
<dbReference type="CDD" id="cd13597">
    <property type="entry name" value="PBP2_lipoprotein_Tp32"/>
    <property type="match status" value="1"/>
</dbReference>
<dbReference type="GO" id="GO:0016020">
    <property type="term" value="C:membrane"/>
    <property type="evidence" value="ECO:0007669"/>
    <property type="project" value="UniProtKB-SubCell"/>
</dbReference>
<evidence type="ECO:0000256" key="7">
    <source>
        <dbReference type="PIRSR" id="PIRSR002854-1"/>
    </source>
</evidence>
<keyword evidence="5 6" id="KW-0449">Lipoprotein</keyword>
<dbReference type="Gene3D" id="3.40.190.10">
    <property type="entry name" value="Periplasmic binding protein-like II"/>
    <property type="match status" value="2"/>
</dbReference>
<keyword evidence="3" id="KW-0472">Membrane</keyword>
<dbReference type="PIRSF" id="PIRSF002854">
    <property type="entry name" value="MetQ"/>
    <property type="match status" value="1"/>
</dbReference>
<evidence type="ECO:0000256" key="2">
    <source>
        <dbReference type="ARBA" id="ARBA00022729"/>
    </source>
</evidence>
<dbReference type="PANTHER" id="PTHR30429:SF0">
    <property type="entry name" value="METHIONINE-BINDING LIPOPROTEIN METQ"/>
    <property type="match status" value="1"/>
</dbReference>
<evidence type="ECO:0000256" key="6">
    <source>
        <dbReference type="PIRNR" id="PIRNR002854"/>
    </source>
</evidence>
<dbReference type="SUPFAM" id="SSF53850">
    <property type="entry name" value="Periplasmic binding protein-like II"/>
    <property type="match status" value="1"/>
</dbReference>
<dbReference type="PATRIC" id="fig|155920.8.peg.3030"/>
<dbReference type="InterPro" id="IPR004872">
    <property type="entry name" value="Lipoprotein_NlpA"/>
</dbReference>